<keyword evidence="3" id="KW-0175">Coiled coil</keyword>
<feature type="coiled-coil region" evidence="3">
    <location>
        <begin position="264"/>
        <end position="298"/>
    </location>
</feature>
<dbReference type="EMBL" id="JADCKC010000003">
    <property type="protein sequence ID" value="MBE5038310.1"/>
    <property type="molecule type" value="Genomic_DNA"/>
</dbReference>
<evidence type="ECO:0000256" key="3">
    <source>
        <dbReference type="SAM" id="Coils"/>
    </source>
</evidence>
<accession>A0ABR9R5I1</accession>
<evidence type="ECO:0000313" key="5">
    <source>
        <dbReference type="EMBL" id="MBE5038310.1"/>
    </source>
</evidence>
<dbReference type="RefSeq" id="WP_193502383.1">
    <property type="nucleotide sequence ID" value="NZ_JADCKC010000003.1"/>
</dbReference>
<feature type="domain" description="ABC transporter" evidence="4">
    <location>
        <begin position="311"/>
        <end position="494"/>
    </location>
</feature>
<proteinExistence type="predicted"/>
<dbReference type="PROSITE" id="PS00211">
    <property type="entry name" value="ABC_TRANSPORTER_1"/>
    <property type="match status" value="2"/>
</dbReference>
<feature type="domain" description="ABC transporter" evidence="4">
    <location>
        <begin position="4"/>
        <end position="214"/>
    </location>
</feature>
<dbReference type="Pfam" id="PF00005">
    <property type="entry name" value="ABC_tran"/>
    <property type="match status" value="2"/>
</dbReference>
<reference evidence="5 6" key="1">
    <citation type="submission" date="2020-10" db="EMBL/GenBank/DDBJ databases">
        <title>ChiBAC.</title>
        <authorList>
            <person name="Zenner C."/>
            <person name="Hitch T.C.A."/>
            <person name="Clavel T."/>
        </authorList>
    </citation>
    <scope>NUCLEOTIDE SEQUENCE [LARGE SCALE GENOMIC DNA]</scope>
    <source>
        <strain evidence="5 6">DSM 109015</strain>
    </source>
</reference>
<dbReference type="SMART" id="SM00382">
    <property type="entry name" value="AAA"/>
    <property type="match status" value="2"/>
</dbReference>
<protein>
    <submittedName>
        <fullName evidence="5">ABC-F family ATP-binding cassette domain-containing protein</fullName>
    </submittedName>
</protein>
<dbReference type="NCBIfam" id="NF000355">
    <property type="entry name" value="ribo_prot_ABC_F"/>
    <property type="match status" value="1"/>
</dbReference>
<dbReference type="InterPro" id="IPR027417">
    <property type="entry name" value="P-loop_NTPase"/>
</dbReference>
<dbReference type="Proteomes" id="UP000768567">
    <property type="component" value="Unassembled WGS sequence"/>
</dbReference>
<dbReference type="PROSITE" id="PS50893">
    <property type="entry name" value="ABC_TRANSPORTER_2"/>
    <property type="match status" value="2"/>
</dbReference>
<keyword evidence="1" id="KW-0547">Nucleotide-binding</keyword>
<dbReference type="InterPro" id="IPR003593">
    <property type="entry name" value="AAA+_ATPase"/>
</dbReference>
<name>A0ABR9R5I1_9FIRM</name>
<keyword evidence="2 5" id="KW-0067">ATP-binding</keyword>
<dbReference type="CDD" id="cd03221">
    <property type="entry name" value="ABCF_EF-3"/>
    <property type="match status" value="2"/>
</dbReference>
<sequence>MSLIRITHLTFSYPGSYDPVFTDVNLQFDSRWKLGLTGRNGRGKTTLLRLLAGEYPQNSIEIRDHPRMFPCTVEHPGHSVAAVAREVTGDTVPDWMLERELSLLGLGETFLDRTFSTLSQGEQARVLLAALFLQEGSYPLIDEPTNHLDAGGRARLGDYLRSRRQGFLLVSHDRMLLDACVDHMLSIEQTGLSLMQGNYSDWQRERDRRDARELAENARLTREIGRLQEGARRAAAWSDKVEKGKYATRNSGLRVDRGYVGHQSARMMKRAKNIEARREKAAAEKASLLKNLETAEALKLHPLEHPAACLVRCRELSVCYDGQAVFAPVTFELHGGERLALVGPNGSGKSSILRLICGETVPRDGLCETASGLVISRVEQSPDRFDGTPGEYAQSYGVDKSLFLAILRKLGFERVQFEKQVSDLSAGQRKKLMLARSLCQRAHLYVWDEPLNYIDVLSRRQIEELILQYRPTMLFVEHDRAFCHAIATDTVELARP</sequence>
<dbReference type="InterPro" id="IPR003439">
    <property type="entry name" value="ABC_transporter-like_ATP-bd"/>
</dbReference>
<evidence type="ECO:0000256" key="2">
    <source>
        <dbReference type="ARBA" id="ARBA00022840"/>
    </source>
</evidence>
<dbReference type="PANTHER" id="PTHR42855">
    <property type="entry name" value="ABC TRANSPORTER ATP-BINDING SUBUNIT"/>
    <property type="match status" value="1"/>
</dbReference>
<dbReference type="PANTHER" id="PTHR42855:SF2">
    <property type="entry name" value="DRUG RESISTANCE ABC TRANSPORTER,ATP-BINDING PROTEIN"/>
    <property type="match status" value="1"/>
</dbReference>
<evidence type="ECO:0000259" key="4">
    <source>
        <dbReference type="PROSITE" id="PS50893"/>
    </source>
</evidence>
<dbReference type="InterPro" id="IPR017871">
    <property type="entry name" value="ABC_transporter-like_CS"/>
</dbReference>
<evidence type="ECO:0000256" key="1">
    <source>
        <dbReference type="ARBA" id="ARBA00022741"/>
    </source>
</evidence>
<dbReference type="InterPro" id="IPR051309">
    <property type="entry name" value="ABCF_ATPase"/>
</dbReference>
<organism evidence="5 6">
    <name type="scientific">Gemmiger gallinarum</name>
    <dbReference type="NCBI Taxonomy" id="2779354"/>
    <lineage>
        <taxon>Bacteria</taxon>
        <taxon>Bacillati</taxon>
        <taxon>Bacillota</taxon>
        <taxon>Clostridia</taxon>
        <taxon>Eubacteriales</taxon>
        <taxon>Gemmiger</taxon>
    </lineage>
</organism>
<dbReference type="SUPFAM" id="SSF52540">
    <property type="entry name" value="P-loop containing nucleoside triphosphate hydrolases"/>
    <property type="match status" value="2"/>
</dbReference>
<gene>
    <name evidence="5" type="ORF">INF35_10985</name>
</gene>
<evidence type="ECO:0000313" key="6">
    <source>
        <dbReference type="Proteomes" id="UP000768567"/>
    </source>
</evidence>
<dbReference type="GO" id="GO:0005524">
    <property type="term" value="F:ATP binding"/>
    <property type="evidence" value="ECO:0007669"/>
    <property type="project" value="UniProtKB-KW"/>
</dbReference>
<comment type="caution">
    <text evidence="5">The sequence shown here is derived from an EMBL/GenBank/DDBJ whole genome shotgun (WGS) entry which is preliminary data.</text>
</comment>
<keyword evidence="6" id="KW-1185">Reference proteome</keyword>
<dbReference type="Gene3D" id="3.40.50.300">
    <property type="entry name" value="P-loop containing nucleotide triphosphate hydrolases"/>
    <property type="match status" value="2"/>
</dbReference>